<proteinExistence type="predicted"/>
<dbReference type="SUPFAM" id="SSF55781">
    <property type="entry name" value="GAF domain-like"/>
    <property type="match status" value="1"/>
</dbReference>
<dbReference type="SUPFAM" id="SSF55073">
    <property type="entry name" value="Nucleotide cyclase"/>
    <property type="match status" value="1"/>
</dbReference>
<reference evidence="3 4" key="1">
    <citation type="submission" date="2017-10" db="EMBL/GenBank/DDBJ databases">
        <authorList>
            <person name="Regsiter A."/>
            <person name="William W."/>
        </authorList>
    </citation>
    <scope>NUCLEOTIDE SEQUENCE [LARGE SCALE GENOMIC DNA]</scope>
    <source>
        <strain evidence="3 4">CFBP6991</strain>
    </source>
</reference>
<dbReference type="InterPro" id="IPR035919">
    <property type="entry name" value="EAL_sf"/>
</dbReference>
<dbReference type="Proteomes" id="UP000234345">
    <property type="component" value="Unassembled WGS sequence"/>
</dbReference>
<accession>A0A7Z7J2S7</accession>
<dbReference type="InterPro" id="IPR000160">
    <property type="entry name" value="GGDEF_dom"/>
</dbReference>
<dbReference type="PANTHER" id="PTHR33121:SF19">
    <property type="entry name" value="CYCLIC DI-GMP PHOSPHODIESTERASE PA2567"/>
    <property type="match status" value="1"/>
</dbReference>
<dbReference type="Pfam" id="PF01590">
    <property type="entry name" value="GAF"/>
    <property type="match status" value="1"/>
</dbReference>
<dbReference type="InterPro" id="IPR029016">
    <property type="entry name" value="GAF-like_dom_sf"/>
</dbReference>
<dbReference type="Pfam" id="PF00563">
    <property type="entry name" value="EAL"/>
    <property type="match status" value="1"/>
</dbReference>
<dbReference type="EMBL" id="OCZC01000069">
    <property type="protein sequence ID" value="SOO24942.1"/>
    <property type="molecule type" value="Genomic_DNA"/>
</dbReference>
<evidence type="ECO:0000259" key="2">
    <source>
        <dbReference type="PROSITE" id="PS50883"/>
    </source>
</evidence>
<dbReference type="Pfam" id="PF00990">
    <property type="entry name" value="GGDEF"/>
    <property type="match status" value="1"/>
</dbReference>
<dbReference type="SMART" id="SM00052">
    <property type="entry name" value="EAL"/>
    <property type="match status" value="1"/>
</dbReference>
<dbReference type="AlphaFoldDB" id="A0A7Z7J2S7"/>
<evidence type="ECO:0000313" key="4">
    <source>
        <dbReference type="Proteomes" id="UP000234345"/>
    </source>
</evidence>
<dbReference type="PANTHER" id="PTHR33121">
    <property type="entry name" value="CYCLIC DI-GMP PHOSPHODIESTERASE PDEF"/>
    <property type="match status" value="1"/>
</dbReference>
<dbReference type="Gene3D" id="3.20.20.450">
    <property type="entry name" value="EAL domain"/>
    <property type="match status" value="1"/>
</dbReference>
<organism evidence="3 4">
    <name type="scientific">Xanthomonas campestris pv. phaseoli</name>
    <dbReference type="NCBI Taxonomy" id="317013"/>
    <lineage>
        <taxon>Bacteria</taxon>
        <taxon>Pseudomonadati</taxon>
        <taxon>Pseudomonadota</taxon>
        <taxon>Gammaproteobacteria</taxon>
        <taxon>Lysobacterales</taxon>
        <taxon>Lysobacteraceae</taxon>
        <taxon>Xanthomonas</taxon>
    </lineage>
</organism>
<dbReference type="Gene3D" id="3.30.70.270">
    <property type="match status" value="1"/>
</dbReference>
<dbReference type="InterPro" id="IPR029787">
    <property type="entry name" value="Nucleotide_cyclase"/>
</dbReference>
<dbReference type="SMART" id="SM00267">
    <property type="entry name" value="GGDEF"/>
    <property type="match status" value="1"/>
</dbReference>
<protein>
    <submittedName>
        <fullName evidence="3">Putative phosphodiesterase</fullName>
    </submittedName>
</protein>
<name>A0A7Z7J2S7_XANCH</name>
<feature type="region of interest" description="Disordered" evidence="1">
    <location>
        <begin position="41"/>
        <end position="68"/>
    </location>
</feature>
<dbReference type="Gene3D" id="3.30.450.40">
    <property type="match status" value="1"/>
</dbReference>
<feature type="compositionally biased region" description="Basic and acidic residues" evidence="1">
    <location>
        <begin position="45"/>
        <end position="56"/>
    </location>
</feature>
<evidence type="ECO:0000313" key="3">
    <source>
        <dbReference type="EMBL" id="SOO24942.1"/>
    </source>
</evidence>
<comment type="caution">
    <text evidence="3">The sequence shown here is derived from an EMBL/GenBank/DDBJ whole genome shotgun (WGS) entry which is preliminary data.</text>
</comment>
<dbReference type="InterPro" id="IPR043128">
    <property type="entry name" value="Rev_trsase/Diguanyl_cyclase"/>
</dbReference>
<dbReference type="InterPro" id="IPR001633">
    <property type="entry name" value="EAL_dom"/>
</dbReference>
<dbReference type="SUPFAM" id="SSF141868">
    <property type="entry name" value="EAL domain-like"/>
    <property type="match status" value="1"/>
</dbReference>
<dbReference type="SMART" id="SM00065">
    <property type="entry name" value="GAF"/>
    <property type="match status" value="1"/>
</dbReference>
<dbReference type="InterPro" id="IPR003018">
    <property type="entry name" value="GAF"/>
</dbReference>
<dbReference type="CDD" id="cd01948">
    <property type="entry name" value="EAL"/>
    <property type="match status" value="1"/>
</dbReference>
<dbReference type="GO" id="GO:0071111">
    <property type="term" value="F:cyclic-guanylate-specific phosphodiesterase activity"/>
    <property type="evidence" value="ECO:0007669"/>
    <property type="project" value="InterPro"/>
</dbReference>
<dbReference type="InterPro" id="IPR050706">
    <property type="entry name" value="Cyclic-di-GMP_PDE-like"/>
</dbReference>
<evidence type="ECO:0000256" key="1">
    <source>
        <dbReference type="SAM" id="MobiDB-lite"/>
    </source>
</evidence>
<sequence length="674" mass="73845">MAATAPRGWQFNRVRRTAGAATAPSMSSSAASARLLQLNGANHRQSRDHASGRYEHMPSLPASAESLLPPTLDESTRLEVLRGLCLLDSPPDPVFDTVAAMAARSLDAEIAVVSLVDEHRQWFKARIGLEACETPRSQAFCAHAIRSDEVMVVPDAQLDPRFCDNPLVLGPPFIRFYAGAPLKLRDGHRIGTLCVIGTSPRPGLDQAAITQLEGLRDLAVLRVENLRSTTYRDGPTGLPNRSRFSEDLDTWLSQRDTAPATTAVAIDVCGSDYFRDMVKALGWEYADGYVALAQRRLAAYLPGGTLLYRLDPTTFGFLAQAEGQRLATLCTKVSKAFTEPLEHQGIPHTAVASIGAVSLQSSYGAADTIRSLTTAVDIARERCLPWSMYERKHDVAQRNTFRLLAALPAALDSASQLRLHFQPRVDLHDHRCVGVEALLRWQHPMIGPVMPSDFIPMAEKTALINRITAWVIDNGIAQAARWQQQGLDFNLALNVSAADLDRPGFAGLLRRGLDRHKLDPRRLEIEFTESAMIRHPDHLAEQLAAIAALGVHIAIDDFGTGYSNFSYLKQLPASSLKIDQSFIRSLPDSQTDRTLVPAMIQLGHSLGQRVVAEGIESAEAYAQLRAWGCDEGQGYWIAKPMPAAALETWLETPWHEQHAPPVNLLAASLAAARV</sequence>
<feature type="domain" description="EAL" evidence="2">
    <location>
        <begin position="400"/>
        <end position="654"/>
    </location>
</feature>
<dbReference type="PROSITE" id="PS50883">
    <property type="entry name" value="EAL"/>
    <property type="match status" value="1"/>
</dbReference>
<gene>
    <name evidence="3" type="ORF">XFF6991_420159</name>
</gene>